<dbReference type="EMBL" id="WTYX01000001">
    <property type="protein sequence ID" value="MXO90798.1"/>
    <property type="molecule type" value="Genomic_DNA"/>
</dbReference>
<comment type="caution">
    <text evidence="1">The sequence shown here is derived from an EMBL/GenBank/DDBJ whole genome shotgun (WGS) entry which is preliminary data.</text>
</comment>
<evidence type="ECO:0000313" key="2">
    <source>
        <dbReference type="Proteomes" id="UP000442714"/>
    </source>
</evidence>
<gene>
    <name evidence="1" type="ORF">GRI41_08195</name>
</gene>
<organism evidence="1 2">
    <name type="scientific">Pontixanthobacter aquaemixtae</name>
    <dbReference type="NCBI Taxonomy" id="1958940"/>
    <lineage>
        <taxon>Bacteria</taxon>
        <taxon>Pseudomonadati</taxon>
        <taxon>Pseudomonadota</taxon>
        <taxon>Alphaproteobacteria</taxon>
        <taxon>Sphingomonadales</taxon>
        <taxon>Erythrobacteraceae</taxon>
        <taxon>Pontixanthobacter</taxon>
    </lineage>
</organism>
<keyword evidence="2" id="KW-1185">Reference proteome</keyword>
<sequence length="642" mass="71773">MPVTARARAQWGEGTYHFARFVDEATPVLSAERDQSIRFGIYHLDAQGSARWIIPPEYSGLFAVNSDLALVRKPGKDTWYALSLPRGKLQKLGEGYIRVKEMADRDHLVMRPYFNLYRYYLASDDDGSTQTVRLLRWDTFKNNVRVNPPIPNVISPGRDGERAPVIVLPKHDNLVRVALADGTVEARLYDGFLFWKKKSYPSVDWARTTALKGNFAVSYPSGEIFKVIDAERQLFMPYSDAVVAKTVYGEWGLNADKDRQSREQYQNLLGMKPIGLGVTVESKDEPLLHFPESVLAAVWQTPQGIRLAPYFRNYYTTQKCDGQDPYRKMGECQFPLATMHQLEARYHYDLLGGTKQLAQYIALDPIAVPEALQRAGGNAQSIVRAAVRATRPDGTIDIIAYTEGMAARGGYGLDVTNRPILFRNPVILNPKPLSGATAADSFTQEAFGPEGRAFFARNMRAAVIAQHNRSLTPEQLAAGLARRERERQAFAERQRVLSETRAALARRDWALARALVQQRTGYSEEKFNLAVDVYSSIIEAGRADLLDDGEVTTAYEGRINSGGTTSAAVTAEYRYRFPPQPVQRRYNPWAASSTIYASRSSARPPSGPTAGDVIQGYMDRSQMRYLAGKSSSYMCGSSSFCR</sequence>
<dbReference type="Proteomes" id="UP000442714">
    <property type="component" value="Unassembled WGS sequence"/>
</dbReference>
<dbReference type="AlphaFoldDB" id="A0A844ZSU8"/>
<dbReference type="OrthoDB" id="5292471at2"/>
<evidence type="ECO:0000313" key="1">
    <source>
        <dbReference type="EMBL" id="MXO90798.1"/>
    </source>
</evidence>
<protein>
    <submittedName>
        <fullName evidence="1">Uncharacterized protein</fullName>
    </submittedName>
</protein>
<dbReference type="RefSeq" id="WP_160604340.1">
    <property type="nucleotide sequence ID" value="NZ_WTYX01000001.1"/>
</dbReference>
<reference evidence="1 2" key="1">
    <citation type="submission" date="2019-12" db="EMBL/GenBank/DDBJ databases">
        <title>Genomic-based taxomic classification of the family Erythrobacteraceae.</title>
        <authorList>
            <person name="Xu L."/>
        </authorList>
    </citation>
    <scope>NUCLEOTIDE SEQUENCE [LARGE SCALE GENOMIC DNA]</scope>
    <source>
        <strain evidence="1 2">KCTC 52763</strain>
    </source>
</reference>
<accession>A0A844ZSU8</accession>
<proteinExistence type="predicted"/>
<name>A0A844ZSU8_9SPHN</name>